<feature type="compositionally biased region" description="Polar residues" evidence="1">
    <location>
        <begin position="53"/>
        <end position="68"/>
    </location>
</feature>
<gene>
    <name evidence="2" type="ORF">COCVIDRAFT_27161</name>
</gene>
<protein>
    <submittedName>
        <fullName evidence="2">Uncharacterized protein</fullName>
    </submittedName>
</protein>
<name>W7EKR5_BIPV3</name>
<dbReference type="GeneID" id="26253856"/>
<reference evidence="2 3" key="1">
    <citation type="journal article" date="2013" name="PLoS Genet.">
        <title>Comparative genome structure, secondary metabolite, and effector coding capacity across Cochliobolus pathogens.</title>
        <authorList>
            <person name="Condon B.J."/>
            <person name="Leng Y."/>
            <person name="Wu D."/>
            <person name="Bushley K.E."/>
            <person name="Ohm R.A."/>
            <person name="Otillar R."/>
            <person name="Martin J."/>
            <person name="Schackwitz W."/>
            <person name="Grimwood J."/>
            <person name="MohdZainudin N."/>
            <person name="Xue C."/>
            <person name="Wang R."/>
            <person name="Manning V.A."/>
            <person name="Dhillon B."/>
            <person name="Tu Z.J."/>
            <person name="Steffenson B.J."/>
            <person name="Salamov A."/>
            <person name="Sun H."/>
            <person name="Lowry S."/>
            <person name="LaButti K."/>
            <person name="Han J."/>
            <person name="Copeland A."/>
            <person name="Lindquist E."/>
            <person name="Barry K."/>
            <person name="Schmutz J."/>
            <person name="Baker S.E."/>
            <person name="Ciuffetti L.M."/>
            <person name="Grigoriev I.V."/>
            <person name="Zhong S."/>
            <person name="Turgeon B.G."/>
        </authorList>
    </citation>
    <scope>NUCLEOTIDE SEQUENCE [LARGE SCALE GENOMIC DNA]</scope>
    <source>
        <strain evidence="2 3">FI3</strain>
    </source>
</reference>
<keyword evidence="3" id="KW-1185">Reference proteome</keyword>
<feature type="region of interest" description="Disordered" evidence="1">
    <location>
        <begin position="42"/>
        <end position="136"/>
    </location>
</feature>
<sequence>MSNITKAAGLLSDLQKLDEAGRDRILDLLSVEAVKDVLKASLRQHDRGEDSVVPQNLPATENSSGTIQEQEERPAKQARQITTLRYRKRARIEKENPRGRLAMEKQVIEIVSDQENDKNKNNKSKVRRSTRLERYP</sequence>
<proteinExistence type="predicted"/>
<feature type="compositionally biased region" description="Basic and acidic residues" evidence="1">
    <location>
        <begin position="92"/>
        <end position="107"/>
    </location>
</feature>
<dbReference type="AlphaFoldDB" id="W7EKR5"/>
<evidence type="ECO:0000256" key="1">
    <source>
        <dbReference type="SAM" id="MobiDB-lite"/>
    </source>
</evidence>
<dbReference type="OrthoDB" id="3673812at2759"/>
<evidence type="ECO:0000313" key="3">
    <source>
        <dbReference type="Proteomes" id="UP000054337"/>
    </source>
</evidence>
<dbReference type="EMBL" id="KI968739">
    <property type="protein sequence ID" value="EUN26500.1"/>
    <property type="molecule type" value="Genomic_DNA"/>
</dbReference>
<dbReference type="Proteomes" id="UP000054337">
    <property type="component" value="Unassembled WGS sequence"/>
</dbReference>
<dbReference type="RefSeq" id="XP_014556077.1">
    <property type="nucleotide sequence ID" value="XM_014700591.1"/>
</dbReference>
<dbReference type="HOGENOM" id="CLU_1875078_0_0_1"/>
<accession>W7EKR5</accession>
<organism evidence="2 3">
    <name type="scientific">Bipolaris victoriae (strain FI3)</name>
    <name type="common">Victoria blight of oats agent</name>
    <name type="synonym">Cochliobolus victoriae</name>
    <dbReference type="NCBI Taxonomy" id="930091"/>
    <lineage>
        <taxon>Eukaryota</taxon>
        <taxon>Fungi</taxon>
        <taxon>Dikarya</taxon>
        <taxon>Ascomycota</taxon>
        <taxon>Pezizomycotina</taxon>
        <taxon>Dothideomycetes</taxon>
        <taxon>Pleosporomycetidae</taxon>
        <taxon>Pleosporales</taxon>
        <taxon>Pleosporineae</taxon>
        <taxon>Pleosporaceae</taxon>
        <taxon>Bipolaris</taxon>
    </lineage>
</organism>
<evidence type="ECO:0000313" key="2">
    <source>
        <dbReference type="EMBL" id="EUN26500.1"/>
    </source>
</evidence>